<keyword evidence="3" id="KW-1185">Reference proteome</keyword>
<gene>
    <name evidence="2" type="ORF">WMO20_06040</name>
</gene>
<dbReference type="EMBL" id="JBBMEN010000005">
    <property type="protein sequence ID" value="MEQ2385495.1"/>
    <property type="molecule type" value="Genomic_DNA"/>
</dbReference>
<reference evidence="2 3" key="1">
    <citation type="submission" date="2024-03" db="EMBL/GenBank/DDBJ databases">
        <title>Human intestinal bacterial collection.</title>
        <authorList>
            <person name="Pauvert C."/>
            <person name="Hitch T.C.A."/>
            <person name="Clavel T."/>
        </authorList>
    </citation>
    <scope>NUCLEOTIDE SEQUENCE [LARGE SCALE GENOMIC DNA]</scope>
    <source>
        <strain evidence="2 3">CLA-AA-H281</strain>
    </source>
</reference>
<feature type="compositionally biased region" description="Acidic residues" evidence="1">
    <location>
        <begin position="93"/>
        <end position="108"/>
    </location>
</feature>
<evidence type="ECO:0000313" key="3">
    <source>
        <dbReference type="Proteomes" id="UP001465119"/>
    </source>
</evidence>
<dbReference type="RefSeq" id="WP_349186124.1">
    <property type="nucleotide sequence ID" value="NZ_JBBMEN010000005.1"/>
</dbReference>
<protein>
    <submittedName>
        <fullName evidence="2">Uncharacterized protein</fullName>
    </submittedName>
</protein>
<proteinExistence type="predicted"/>
<evidence type="ECO:0000313" key="2">
    <source>
        <dbReference type="EMBL" id="MEQ2385495.1"/>
    </source>
</evidence>
<organism evidence="2 3">
    <name type="scientific">Faecalibacterium intestinale</name>
    <dbReference type="NCBI Taxonomy" id="3133155"/>
    <lineage>
        <taxon>Bacteria</taxon>
        <taxon>Bacillati</taxon>
        <taxon>Bacillota</taxon>
        <taxon>Clostridia</taxon>
        <taxon>Eubacteriales</taxon>
        <taxon>Oscillospiraceae</taxon>
        <taxon>Faecalibacterium</taxon>
    </lineage>
</organism>
<feature type="region of interest" description="Disordered" evidence="1">
    <location>
        <begin position="85"/>
        <end position="108"/>
    </location>
</feature>
<feature type="region of interest" description="Disordered" evidence="1">
    <location>
        <begin position="42"/>
        <end position="64"/>
    </location>
</feature>
<accession>A0ABV1C3P4</accession>
<sequence>MANEKKNGTLEEIIVEMLKEGKAVRIPLKDVVDKMQENVKAAEDAQEAVQPETEKSEAVPQGGQVKTVPINIHIDNLHIHMDERMTSYNNFEGDSDETDEPDEDEPEDIDVDAMIGLIKAKTGLCEKVILAVLAAQEEYLDSIWGENMDEEDKV</sequence>
<evidence type="ECO:0000256" key="1">
    <source>
        <dbReference type="SAM" id="MobiDB-lite"/>
    </source>
</evidence>
<name>A0ABV1C3P4_9FIRM</name>
<dbReference type="Proteomes" id="UP001465119">
    <property type="component" value="Unassembled WGS sequence"/>
</dbReference>
<comment type="caution">
    <text evidence="2">The sequence shown here is derived from an EMBL/GenBank/DDBJ whole genome shotgun (WGS) entry which is preliminary data.</text>
</comment>